<accession>A0A0E0IQ92</accession>
<sequence length="229" mass="25658">MDPMRSSGYYDFLKDPDLAHPFDEAATQGDFSQPSEDFHYAHGQFPLFSTQPPPAVAVNGGRTAATRSRVRQRVQANPAGQDDGRGRMYYTQDEDLRLAVCDSPKWNAHVTLLGHGTTKIRAEFDVNAPPVEEQPAQVRPMSIKRAKMGKQTDYSEEVKELIKSLCKSHAKQEDETAEMKEFQQKLSEEKLEAANILLKAAQEKTKARLIEQQTKLLESGMPGMPPLLN</sequence>
<proteinExistence type="predicted"/>
<dbReference type="AlphaFoldDB" id="A0A0E0IQ92"/>
<feature type="coiled-coil region" evidence="1">
    <location>
        <begin position="172"/>
        <end position="204"/>
    </location>
</feature>
<dbReference type="EnsemblPlants" id="ONIVA10G04270.1">
    <property type="protein sequence ID" value="ONIVA10G04270.1"/>
    <property type="gene ID" value="ONIVA10G04270"/>
</dbReference>
<dbReference type="STRING" id="4536.A0A0E0IQ92"/>
<reference evidence="2" key="2">
    <citation type="submission" date="2018-04" db="EMBL/GenBank/DDBJ databases">
        <title>OnivRS2 (Oryza nivara Reference Sequence Version 2).</title>
        <authorList>
            <person name="Zhang J."/>
            <person name="Kudrna D."/>
            <person name="Lee S."/>
            <person name="Talag J."/>
            <person name="Rajasekar S."/>
            <person name="Welchert J."/>
            <person name="Hsing Y.-I."/>
            <person name="Wing R.A."/>
        </authorList>
    </citation>
    <scope>NUCLEOTIDE SEQUENCE [LARGE SCALE GENOMIC DNA]</scope>
</reference>
<dbReference type="PANTHER" id="PTHR45224:SF10">
    <property type="entry name" value="OS09G0317700 PROTEIN"/>
    <property type="match status" value="1"/>
</dbReference>
<evidence type="ECO:0000313" key="3">
    <source>
        <dbReference type="Proteomes" id="UP000006591"/>
    </source>
</evidence>
<reference evidence="2" key="1">
    <citation type="submission" date="2015-04" db="UniProtKB">
        <authorList>
            <consortium name="EnsemblPlants"/>
        </authorList>
    </citation>
    <scope>IDENTIFICATION</scope>
    <source>
        <strain evidence="2">SL10</strain>
    </source>
</reference>
<dbReference type="eggNOG" id="ENOG502R4R6">
    <property type="taxonomic scope" value="Eukaryota"/>
</dbReference>
<keyword evidence="1" id="KW-0175">Coiled coil</keyword>
<protein>
    <recommendedName>
        <fullName evidence="4">No apical meristem-associated C-terminal domain-containing protein</fullName>
    </recommendedName>
</protein>
<evidence type="ECO:0000256" key="1">
    <source>
        <dbReference type="SAM" id="Coils"/>
    </source>
</evidence>
<evidence type="ECO:0000313" key="2">
    <source>
        <dbReference type="EnsemblPlants" id="ONIVA10G04270.1"/>
    </source>
</evidence>
<dbReference type="HOGENOM" id="CLU_062528_0_0_1"/>
<organism evidence="2">
    <name type="scientific">Oryza nivara</name>
    <name type="common">Indian wild rice</name>
    <name type="synonym">Oryza sativa f. spontanea</name>
    <dbReference type="NCBI Taxonomy" id="4536"/>
    <lineage>
        <taxon>Eukaryota</taxon>
        <taxon>Viridiplantae</taxon>
        <taxon>Streptophyta</taxon>
        <taxon>Embryophyta</taxon>
        <taxon>Tracheophyta</taxon>
        <taxon>Spermatophyta</taxon>
        <taxon>Magnoliopsida</taxon>
        <taxon>Liliopsida</taxon>
        <taxon>Poales</taxon>
        <taxon>Poaceae</taxon>
        <taxon>BOP clade</taxon>
        <taxon>Oryzoideae</taxon>
        <taxon>Oryzeae</taxon>
        <taxon>Oryzinae</taxon>
        <taxon>Oryza</taxon>
    </lineage>
</organism>
<dbReference type="Proteomes" id="UP000006591">
    <property type="component" value="Chromosome 10"/>
</dbReference>
<evidence type="ECO:0008006" key="4">
    <source>
        <dbReference type="Google" id="ProtNLM"/>
    </source>
</evidence>
<name>A0A0E0IQ92_ORYNI</name>
<dbReference type="PANTHER" id="PTHR45224">
    <property type="entry name" value="OS01G0527900 PROTEIN-RELATED"/>
    <property type="match status" value="1"/>
</dbReference>
<dbReference type="Gramene" id="ONIVA10G04270.1">
    <property type="protein sequence ID" value="ONIVA10G04270.1"/>
    <property type="gene ID" value="ONIVA10G04270"/>
</dbReference>
<keyword evidence="3" id="KW-1185">Reference proteome</keyword>